<accession>A0ABD4SYH9</accession>
<dbReference type="Pfam" id="PF13472">
    <property type="entry name" value="Lipase_GDSL_2"/>
    <property type="match status" value="1"/>
</dbReference>
<comment type="caution">
    <text evidence="2">The sequence shown here is derived from an EMBL/GenBank/DDBJ whole genome shotgun (WGS) entry which is preliminary data.</text>
</comment>
<dbReference type="InterPro" id="IPR036514">
    <property type="entry name" value="SGNH_hydro_sf"/>
</dbReference>
<proteinExistence type="predicted"/>
<dbReference type="InterPro" id="IPR051532">
    <property type="entry name" value="Ester_Hydrolysis_Enzymes"/>
</dbReference>
<evidence type="ECO:0000313" key="2">
    <source>
        <dbReference type="EMBL" id="MCM1981367.1"/>
    </source>
</evidence>
<dbReference type="Proteomes" id="UP000031561">
    <property type="component" value="Unassembled WGS sequence"/>
</dbReference>
<dbReference type="InterPro" id="IPR013830">
    <property type="entry name" value="SGNH_hydro"/>
</dbReference>
<name>A0ABD4SYH9_9CYAN</name>
<evidence type="ECO:0000313" key="3">
    <source>
        <dbReference type="Proteomes" id="UP000031561"/>
    </source>
</evidence>
<reference evidence="2 3" key="1">
    <citation type="journal article" date="2015" name="Genome Announc.">
        <title>Draft Genome Sequence of Filamentous Marine Cyanobacterium Lyngbya confervoides Strain BDU141951.</title>
        <authorList>
            <person name="Chandrababunaidu M.M."/>
            <person name="Sen D."/>
            <person name="Tripathy S."/>
        </authorList>
    </citation>
    <scope>NUCLEOTIDE SEQUENCE [LARGE SCALE GENOMIC DNA]</scope>
    <source>
        <strain evidence="2 3">BDU141951</strain>
    </source>
</reference>
<keyword evidence="3" id="KW-1185">Reference proteome</keyword>
<organism evidence="2 3">
    <name type="scientific">Lyngbya confervoides BDU141951</name>
    <dbReference type="NCBI Taxonomy" id="1574623"/>
    <lineage>
        <taxon>Bacteria</taxon>
        <taxon>Bacillati</taxon>
        <taxon>Cyanobacteriota</taxon>
        <taxon>Cyanophyceae</taxon>
        <taxon>Oscillatoriophycideae</taxon>
        <taxon>Oscillatoriales</taxon>
        <taxon>Microcoleaceae</taxon>
        <taxon>Lyngbya</taxon>
    </lineage>
</organism>
<protein>
    <submittedName>
        <fullName evidence="2">GDSL-type esterase/lipase family protein</fullName>
    </submittedName>
</protein>
<dbReference type="PANTHER" id="PTHR30383:SF5">
    <property type="entry name" value="SGNH HYDROLASE-TYPE ESTERASE DOMAIN-CONTAINING PROTEIN"/>
    <property type="match status" value="1"/>
</dbReference>
<dbReference type="AlphaFoldDB" id="A0ABD4SYH9"/>
<dbReference type="Gene3D" id="3.40.50.1110">
    <property type="entry name" value="SGNH hydrolase"/>
    <property type="match status" value="1"/>
</dbReference>
<gene>
    <name evidence="2" type="ORF">QQ91_0000785</name>
</gene>
<dbReference type="PANTHER" id="PTHR30383">
    <property type="entry name" value="THIOESTERASE 1/PROTEASE 1/LYSOPHOSPHOLIPASE L1"/>
    <property type="match status" value="1"/>
</dbReference>
<dbReference type="SUPFAM" id="SSF52266">
    <property type="entry name" value="SGNH hydrolase"/>
    <property type="match status" value="1"/>
</dbReference>
<sequence length="227" mass="25979">MGPPPPKVVAIGDSLTYGYGDPVGGGWVDRLKRDWMSSTPSAPVLYNLGVRGDTIAQIHHRFEFEFQQRGELRHRPPQTLIFSFGVNDSARLGHSRGRHRTPFEAFQGHLGTLLDQACQLAQVLFVGMVPVDERQMPFMDAFFLTQEDQYLYKEATRLACQERQVPYLDVFEIWRQRGADWLVQQLCDDGLHPNSRGYLHLYQDIVHWPALERCFHGTLTSHNTTLG</sequence>
<evidence type="ECO:0000259" key="1">
    <source>
        <dbReference type="Pfam" id="PF13472"/>
    </source>
</evidence>
<dbReference type="EMBL" id="JTHE03000005">
    <property type="protein sequence ID" value="MCM1981367.1"/>
    <property type="molecule type" value="Genomic_DNA"/>
</dbReference>
<feature type="domain" description="SGNH hydrolase-type esterase" evidence="1">
    <location>
        <begin position="10"/>
        <end position="198"/>
    </location>
</feature>